<name>A0A413GWI7_9BACE</name>
<gene>
    <name evidence="1" type="ORF">DXA68_21570</name>
</gene>
<dbReference type="Pfam" id="PF12964">
    <property type="entry name" value="DUF3853"/>
    <property type="match status" value="1"/>
</dbReference>
<organism evidence="1 2">
    <name type="scientific">Bacteroides stercorirosoris</name>
    <dbReference type="NCBI Taxonomy" id="871324"/>
    <lineage>
        <taxon>Bacteria</taxon>
        <taxon>Pseudomonadati</taxon>
        <taxon>Bacteroidota</taxon>
        <taxon>Bacteroidia</taxon>
        <taxon>Bacteroidales</taxon>
        <taxon>Bacteroidaceae</taxon>
        <taxon>Bacteroides</taxon>
    </lineage>
</organism>
<dbReference type="OrthoDB" id="1151565at2"/>
<dbReference type="AlphaFoldDB" id="A0A413GWI7"/>
<reference evidence="1 2" key="1">
    <citation type="submission" date="2018-08" db="EMBL/GenBank/DDBJ databases">
        <title>A genome reference for cultivated species of the human gut microbiota.</title>
        <authorList>
            <person name="Zou Y."/>
            <person name="Xue W."/>
            <person name="Luo G."/>
        </authorList>
    </citation>
    <scope>NUCLEOTIDE SEQUENCE [LARGE SCALE GENOMIC DNA]</scope>
    <source>
        <strain evidence="1 2">OF03-9BH</strain>
    </source>
</reference>
<dbReference type="InterPro" id="IPR024363">
    <property type="entry name" value="DUF3853"/>
</dbReference>
<protein>
    <submittedName>
        <fullName evidence="1">DUF3853 family protein</fullName>
    </submittedName>
</protein>
<comment type="caution">
    <text evidence="1">The sequence shown here is derived from an EMBL/GenBank/DDBJ whole genome shotgun (WGS) entry which is preliminary data.</text>
</comment>
<dbReference type="EMBL" id="QSCF01000056">
    <property type="protein sequence ID" value="RGX75474.1"/>
    <property type="molecule type" value="Genomic_DNA"/>
</dbReference>
<evidence type="ECO:0000313" key="1">
    <source>
        <dbReference type="EMBL" id="RGX75474.1"/>
    </source>
</evidence>
<evidence type="ECO:0000313" key="2">
    <source>
        <dbReference type="Proteomes" id="UP000286075"/>
    </source>
</evidence>
<dbReference type="RefSeq" id="WP_117988597.1">
    <property type="nucleotide sequence ID" value="NZ_CABMFG010000056.1"/>
</dbReference>
<dbReference type="Proteomes" id="UP000286075">
    <property type="component" value="Unassembled WGS sequence"/>
</dbReference>
<accession>A0A413GWI7</accession>
<proteinExistence type="predicted"/>
<sequence>MEIILDRPLYSLTVEEFKELLSSYTFSQPKEEAKIEQGKRYVYGYKGIATLFGCSTSTAARIKLSGEIDKAISQVGRTITVDANLALQLVGKKRGGKHE</sequence>